<evidence type="ECO:0000313" key="2">
    <source>
        <dbReference type="EMBL" id="CEK98516.1"/>
    </source>
</evidence>
<feature type="region of interest" description="Disordered" evidence="1">
    <location>
        <begin position="38"/>
        <end position="62"/>
    </location>
</feature>
<feature type="region of interest" description="Disordered" evidence="1">
    <location>
        <begin position="1"/>
        <end position="20"/>
    </location>
</feature>
<feature type="compositionally biased region" description="Polar residues" evidence="1">
    <location>
        <begin position="1"/>
        <end position="13"/>
    </location>
</feature>
<feature type="non-terminal residue" evidence="2">
    <location>
        <position position="1"/>
    </location>
</feature>
<feature type="compositionally biased region" description="Polar residues" evidence="1">
    <location>
        <begin position="39"/>
        <end position="59"/>
    </location>
</feature>
<sequence length="74" mass="7945">EVASTSKTSNSKAPQAKKLKTEEVDEVKIAVTYSKDNETINSNNAGPSTANVNGQNNKVGTPKTIMYKGKKEKC</sequence>
<accession>A0A0B7C1N4</accession>
<feature type="non-terminal residue" evidence="2">
    <location>
        <position position="74"/>
    </location>
</feature>
<protein>
    <submittedName>
        <fullName evidence="2">Uncharacterized protein</fullName>
    </submittedName>
</protein>
<dbReference type="EMBL" id="HACG01051645">
    <property type="protein sequence ID" value="CEK98516.1"/>
    <property type="molecule type" value="Transcribed_RNA"/>
</dbReference>
<dbReference type="AlphaFoldDB" id="A0A0B7C1N4"/>
<gene>
    <name evidence="2" type="primary">ORF218911</name>
</gene>
<evidence type="ECO:0000256" key="1">
    <source>
        <dbReference type="SAM" id="MobiDB-lite"/>
    </source>
</evidence>
<proteinExistence type="predicted"/>
<reference evidence="2" key="1">
    <citation type="submission" date="2014-12" db="EMBL/GenBank/DDBJ databases">
        <title>Insight into the proteome of Arion vulgaris.</title>
        <authorList>
            <person name="Aradska J."/>
            <person name="Bulat T."/>
            <person name="Smidak R."/>
            <person name="Sarate P."/>
            <person name="Gangsoo J."/>
            <person name="Sialana F."/>
            <person name="Bilban M."/>
            <person name="Lubec G."/>
        </authorList>
    </citation>
    <scope>NUCLEOTIDE SEQUENCE</scope>
    <source>
        <tissue evidence="2">Skin</tissue>
    </source>
</reference>
<organism evidence="2">
    <name type="scientific">Arion vulgaris</name>
    <dbReference type="NCBI Taxonomy" id="1028688"/>
    <lineage>
        <taxon>Eukaryota</taxon>
        <taxon>Metazoa</taxon>
        <taxon>Spiralia</taxon>
        <taxon>Lophotrochozoa</taxon>
        <taxon>Mollusca</taxon>
        <taxon>Gastropoda</taxon>
        <taxon>Heterobranchia</taxon>
        <taxon>Euthyneura</taxon>
        <taxon>Panpulmonata</taxon>
        <taxon>Eupulmonata</taxon>
        <taxon>Stylommatophora</taxon>
        <taxon>Helicina</taxon>
        <taxon>Arionoidea</taxon>
        <taxon>Arionidae</taxon>
        <taxon>Arion</taxon>
    </lineage>
</organism>
<name>A0A0B7C1N4_9EUPU</name>